<feature type="region of interest" description="Disordered" evidence="1">
    <location>
        <begin position="1"/>
        <end position="34"/>
    </location>
</feature>
<dbReference type="EMBL" id="OV725079">
    <property type="protein sequence ID" value="CAH1394584.1"/>
    <property type="molecule type" value="Genomic_DNA"/>
</dbReference>
<proteinExistence type="predicted"/>
<dbReference type="AlphaFoldDB" id="A0A9P0E629"/>
<protein>
    <submittedName>
        <fullName evidence="2">Uncharacterized protein</fullName>
    </submittedName>
</protein>
<accession>A0A9P0E629</accession>
<gene>
    <name evidence="2" type="ORF">NEZAVI_LOCUS5057</name>
</gene>
<evidence type="ECO:0000256" key="1">
    <source>
        <dbReference type="SAM" id="MobiDB-lite"/>
    </source>
</evidence>
<sequence>MEGSSIHEKTTAAMPDVNTGKSARQVPRGKKGKKILSPEVHAKLRERAIALRQSFEEHGIKLNKPRIKQKSEFLSNLEKVEKNEDFQTDLKNTLRLQSLSLSREGFMKMTPVVVGMIREQYKLRYNEVCPWMDDGEILSNEMLERLSPSHHIKNVVIEEPELPVEKDAPEGLSPTLLSLQSTVAEAWRLNVFQSEIEVPVLERFDKYVTYYTQPPTYLGKLCLEMECTLLKSMIPMKLSVDQKSILWDNRSTLSKFIADIALEEQPSPSLCAKVINTLVVDARTRGRVLFKDSDKRNLGCYLMFMFECLSLCHFGRYLPDDTKYICFKAKSKPRCRQRVKSPLPVFP</sequence>
<organism evidence="2 3">
    <name type="scientific">Nezara viridula</name>
    <name type="common">Southern green stink bug</name>
    <name type="synonym">Cimex viridulus</name>
    <dbReference type="NCBI Taxonomy" id="85310"/>
    <lineage>
        <taxon>Eukaryota</taxon>
        <taxon>Metazoa</taxon>
        <taxon>Ecdysozoa</taxon>
        <taxon>Arthropoda</taxon>
        <taxon>Hexapoda</taxon>
        <taxon>Insecta</taxon>
        <taxon>Pterygota</taxon>
        <taxon>Neoptera</taxon>
        <taxon>Paraneoptera</taxon>
        <taxon>Hemiptera</taxon>
        <taxon>Heteroptera</taxon>
        <taxon>Panheteroptera</taxon>
        <taxon>Pentatomomorpha</taxon>
        <taxon>Pentatomoidea</taxon>
        <taxon>Pentatomidae</taxon>
        <taxon>Pentatominae</taxon>
        <taxon>Nezara</taxon>
    </lineage>
</organism>
<reference evidence="2" key="1">
    <citation type="submission" date="2022-01" db="EMBL/GenBank/DDBJ databases">
        <authorList>
            <person name="King R."/>
        </authorList>
    </citation>
    <scope>NUCLEOTIDE SEQUENCE</scope>
</reference>
<evidence type="ECO:0000313" key="3">
    <source>
        <dbReference type="Proteomes" id="UP001152798"/>
    </source>
</evidence>
<dbReference type="Proteomes" id="UP001152798">
    <property type="component" value="Chromosome 3"/>
</dbReference>
<evidence type="ECO:0000313" key="2">
    <source>
        <dbReference type="EMBL" id="CAH1394584.1"/>
    </source>
</evidence>
<keyword evidence="3" id="KW-1185">Reference proteome</keyword>
<name>A0A9P0E629_NEZVI</name>
<feature type="compositionally biased region" description="Basic and acidic residues" evidence="1">
    <location>
        <begin position="1"/>
        <end position="10"/>
    </location>
</feature>